<gene>
    <name evidence="1" type="ORF">ABA45_14150</name>
</gene>
<reference evidence="1 2" key="1">
    <citation type="submission" date="2015-05" db="EMBL/GenBank/DDBJ databases">
        <title>Complete genome of Marinobacter psychrophilus strain 20041T isolated from sea-ice of the Canadian Basin.</title>
        <authorList>
            <person name="Song L."/>
            <person name="Ren L."/>
            <person name="Yu Y."/>
            <person name="Wang X."/>
        </authorList>
    </citation>
    <scope>NUCLEOTIDE SEQUENCE [LARGE SCALE GENOMIC DNA]</scope>
    <source>
        <strain evidence="1 2">20041</strain>
    </source>
</reference>
<protein>
    <submittedName>
        <fullName evidence="1">Uncharacterized protein</fullName>
    </submittedName>
</protein>
<dbReference type="Proteomes" id="UP000036406">
    <property type="component" value="Chromosome"/>
</dbReference>
<keyword evidence="2" id="KW-1185">Reference proteome</keyword>
<evidence type="ECO:0000313" key="1">
    <source>
        <dbReference type="EMBL" id="AKO53418.1"/>
    </source>
</evidence>
<organism evidence="1 2">
    <name type="scientific">Marinobacter psychrophilus</name>
    <dbReference type="NCBI Taxonomy" id="330734"/>
    <lineage>
        <taxon>Bacteria</taxon>
        <taxon>Pseudomonadati</taxon>
        <taxon>Pseudomonadota</taxon>
        <taxon>Gammaproteobacteria</taxon>
        <taxon>Pseudomonadales</taxon>
        <taxon>Marinobacteraceae</taxon>
        <taxon>Marinobacter</taxon>
    </lineage>
</organism>
<dbReference type="KEGG" id="mpq:ABA45_14150"/>
<dbReference type="PATRIC" id="fig|330734.3.peg.2974"/>
<evidence type="ECO:0000313" key="2">
    <source>
        <dbReference type="Proteomes" id="UP000036406"/>
    </source>
</evidence>
<dbReference type="AlphaFoldDB" id="A0A0H4I6Q4"/>
<sequence>MNTLGCGSASVNAFNNRTTFSGVEPRSSDALLQCAGNEAFGDMSIAERPTIRRVDIHPTGVASIEIGR</sequence>
<proteinExistence type="predicted"/>
<accession>A0A0H4I6Q4</accession>
<dbReference type="EMBL" id="CP011494">
    <property type="protein sequence ID" value="AKO53418.1"/>
    <property type="molecule type" value="Genomic_DNA"/>
</dbReference>
<name>A0A0H4I6Q4_9GAMM</name>